<protein>
    <submittedName>
        <fullName evidence="2">Serine/threonine-protein kinase 40</fullName>
    </submittedName>
</protein>
<keyword evidence="3" id="KW-1185">Reference proteome</keyword>
<name>A0A226CWR5_FOLCA</name>
<dbReference type="Gene3D" id="1.10.510.10">
    <property type="entry name" value="Transferase(Phosphotransferase) domain 1"/>
    <property type="match status" value="1"/>
</dbReference>
<keyword evidence="2" id="KW-0808">Transferase</keyword>
<dbReference type="PANTHER" id="PTHR22961">
    <property type="entry name" value="SER/THR PROTEIN KINASE-TRB"/>
    <property type="match status" value="1"/>
</dbReference>
<evidence type="ECO:0000313" key="2">
    <source>
        <dbReference type="EMBL" id="OXA37054.1"/>
    </source>
</evidence>
<keyword evidence="2" id="KW-0418">Kinase</keyword>
<reference evidence="2 3" key="1">
    <citation type="submission" date="2015-12" db="EMBL/GenBank/DDBJ databases">
        <title>The genome of Folsomia candida.</title>
        <authorList>
            <person name="Faddeeva A."/>
            <person name="Derks M.F."/>
            <person name="Anvar Y."/>
            <person name="Smit S."/>
            <person name="Van Straalen N."/>
            <person name="Roelofs D."/>
        </authorList>
    </citation>
    <scope>NUCLEOTIDE SEQUENCE [LARGE SCALE GENOMIC DNA]</scope>
    <source>
        <strain evidence="2 3">VU population</strain>
        <tissue evidence="2">Whole body</tissue>
    </source>
</reference>
<dbReference type="Pfam" id="PF00069">
    <property type="entry name" value="Pkinase"/>
    <property type="match status" value="1"/>
</dbReference>
<dbReference type="Proteomes" id="UP000198287">
    <property type="component" value="Unassembled WGS sequence"/>
</dbReference>
<proteinExistence type="predicted"/>
<accession>A0A226CWR5</accession>
<sequence length="266" mass="30807">MDQIQGHILTNTEYTLLKSLRREKGVVQLIDLYKELVEVGTDGHNFGRMRTRIYLVLECYTPHDFSTQYTNLITLQQLVIKVKKVPEYFTIRILYNVVNVLPKLHQKDIVHRDIKLGNIVWDKYTKKVTLTNFGLSKHLTCNEEQLIDQRGSPAYISPEIISGRQYTGKPTDLWALGVVCFTMLFGNFPFLDTSPTYLFRKIKQGHYEIPSDVIVTEPTVKIIRSLLLLDPQKRLTARKTLVLLKEIIHKEEILLSDVNLQVVPDI</sequence>
<dbReference type="InterPro" id="IPR024104">
    <property type="entry name" value="Tribbles/Ser_Thr_kinase_40"/>
</dbReference>
<dbReference type="EMBL" id="LNIX01000065">
    <property type="protein sequence ID" value="OXA37054.1"/>
    <property type="molecule type" value="Genomic_DNA"/>
</dbReference>
<evidence type="ECO:0000259" key="1">
    <source>
        <dbReference type="PROSITE" id="PS50011"/>
    </source>
</evidence>
<comment type="caution">
    <text evidence="2">The sequence shown here is derived from an EMBL/GenBank/DDBJ whole genome shotgun (WGS) entry which is preliminary data.</text>
</comment>
<gene>
    <name evidence="2" type="ORF">Fcan01_28154</name>
</gene>
<dbReference type="GO" id="GO:0004672">
    <property type="term" value="F:protein kinase activity"/>
    <property type="evidence" value="ECO:0007669"/>
    <property type="project" value="InterPro"/>
</dbReference>
<feature type="domain" description="Protein kinase" evidence="1">
    <location>
        <begin position="1"/>
        <end position="248"/>
    </location>
</feature>
<dbReference type="InterPro" id="IPR011009">
    <property type="entry name" value="Kinase-like_dom_sf"/>
</dbReference>
<dbReference type="SUPFAM" id="SSF56112">
    <property type="entry name" value="Protein kinase-like (PK-like)"/>
    <property type="match status" value="1"/>
</dbReference>
<dbReference type="SMART" id="SM00220">
    <property type="entry name" value="S_TKc"/>
    <property type="match status" value="1"/>
</dbReference>
<dbReference type="PANTHER" id="PTHR22961:SF16">
    <property type="entry name" value="SERINE_THREONINE-PROTEIN KINASE 40"/>
    <property type="match status" value="1"/>
</dbReference>
<dbReference type="GO" id="GO:0005524">
    <property type="term" value="F:ATP binding"/>
    <property type="evidence" value="ECO:0007669"/>
    <property type="project" value="InterPro"/>
</dbReference>
<dbReference type="PROSITE" id="PS50011">
    <property type="entry name" value="PROTEIN_KINASE_DOM"/>
    <property type="match status" value="1"/>
</dbReference>
<dbReference type="AlphaFoldDB" id="A0A226CWR5"/>
<dbReference type="OrthoDB" id="410920at2759"/>
<dbReference type="InterPro" id="IPR000719">
    <property type="entry name" value="Prot_kinase_dom"/>
</dbReference>
<evidence type="ECO:0000313" key="3">
    <source>
        <dbReference type="Proteomes" id="UP000198287"/>
    </source>
</evidence>
<organism evidence="2 3">
    <name type="scientific">Folsomia candida</name>
    <name type="common">Springtail</name>
    <dbReference type="NCBI Taxonomy" id="158441"/>
    <lineage>
        <taxon>Eukaryota</taxon>
        <taxon>Metazoa</taxon>
        <taxon>Ecdysozoa</taxon>
        <taxon>Arthropoda</taxon>
        <taxon>Hexapoda</taxon>
        <taxon>Collembola</taxon>
        <taxon>Entomobryomorpha</taxon>
        <taxon>Isotomoidea</taxon>
        <taxon>Isotomidae</taxon>
        <taxon>Proisotominae</taxon>
        <taxon>Folsomia</taxon>
    </lineage>
</organism>
<dbReference type="OMA" id="PINRIYE"/>
<dbReference type="STRING" id="158441.A0A226CWR5"/>